<dbReference type="EMBL" id="MT631514">
    <property type="protein sequence ID" value="QNO52583.1"/>
    <property type="molecule type" value="Genomic_DNA"/>
</dbReference>
<dbReference type="Pfam" id="PF02824">
    <property type="entry name" value="TGS"/>
    <property type="match status" value="1"/>
</dbReference>
<dbReference type="InterPro" id="IPR012675">
    <property type="entry name" value="Beta-grasp_dom_sf"/>
</dbReference>
<dbReference type="PANTHER" id="PTHR23305">
    <property type="entry name" value="OBG GTPASE FAMILY"/>
    <property type="match status" value="1"/>
</dbReference>
<dbReference type="InterPro" id="IPR013646">
    <property type="entry name" value="YGR210-like_G4"/>
</dbReference>
<organism evidence="4">
    <name type="scientific">Candidatus Methanophagaceae archaeon ANME-1 ERB6</name>
    <dbReference type="NCBI Taxonomy" id="2759912"/>
    <lineage>
        <taxon>Archaea</taxon>
        <taxon>Methanobacteriati</taxon>
        <taxon>Methanobacteriota</taxon>
        <taxon>Stenosarchaea group</taxon>
        <taxon>Methanomicrobia</taxon>
        <taxon>Candidatus Methanophagales</taxon>
        <taxon>Candidatus Methanophagaceae</taxon>
    </lineage>
</organism>
<dbReference type="PRINTS" id="PR00326">
    <property type="entry name" value="GTP1OBG"/>
</dbReference>
<proteinExistence type="inferred from homology"/>
<dbReference type="AlphaFoldDB" id="A0A7G9YX49"/>
<evidence type="ECO:0000256" key="1">
    <source>
        <dbReference type="ARBA" id="ARBA00007476"/>
    </source>
</evidence>
<dbReference type="SUPFAM" id="SSF81271">
    <property type="entry name" value="TGS-like"/>
    <property type="match status" value="1"/>
</dbReference>
<evidence type="ECO:0000259" key="3">
    <source>
        <dbReference type="PROSITE" id="PS51710"/>
    </source>
</evidence>
<sequence>MFLVVNKKRDIDMITIAIAGKPNSGKSTFFKAATLADVEIASYPFTTISPNVGVAYVRVKCPCRDKTIQQEIGRECGNCVDGFRFVPVELLDVAGLVRGAHEGRGLGNEFLDELRQAEAIIHVVDASGGTDADGNVAEIGSHDPLEDVLFFQYELNEWVKGILSRNRRKIERKAKLEGMKIPRLVSEQLAGVGVTEEQVKAAILGSRVRDKPDMNSWDEDDMKDLASQIIKKSKKMIIAANKADIAPEANVIKLKELELERESKEEEEVAVVIPSSAEAELALRTAAKHEFIKYLPGDTDFEIAHNAEAELTEKQREGLERLRKQIHAYSGTGTGVQAIINRVVFDLLDYVVAYPVEDEHKYSDASGRILPDAFLLKNGSTARDLAFAVHSDIGESFLYAIDARTKRRLGEKYALRNNDIIKVVYASR</sequence>
<dbReference type="InterPro" id="IPR031167">
    <property type="entry name" value="G_OBG"/>
</dbReference>
<dbReference type="InterPro" id="IPR004095">
    <property type="entry name" value="TGS"/>
</dbReference>
<feature type="domain" description="OBG-type G" evidence="3">
    <location>
        <begin position="14"/>
        <end position="295"/>
    </location>
</feature>
<comment type="similarity">
    <text evidence="1">Belongs to the RelA/SpoT family.</text>
</comment>
<keyword evidence="2" id="KW-0547">Nucleotide-binding</keyword>
<dbReference type="GO" id="GO:0005525">
    <property type="term" value="F:GTP binding"/>
    <property type="evidence" value="ECO:0007669"/>
    <property type="project" value="InterPro"/>
</dbReference>
<dbReference type="CDD" id="cd01899">
    <property type="entry name" value="Ygr210"/>
    <property type="match status" value="1"/>
</dbReference>
<dbReference type="Pfam" id="PF01926">
    <property type="entry name" value="MMR_HSR1"/>
    <property type="match status" value="1"/>
</dbReference>
<name>A0A7G9YX49_9EURY</name>
<dbReference type="FunFam" id="3.10.20.30:FF:000002">
    <property type="entry name" value="GTP pyrophosphokinase (RelA/SpoT)"/>
    <property type="match status" value="1"/>
</dbReference>
<dbReference type="GO" id="GO:0016887">
    <property type="term" value="F:ATP hydrolysis activity"/>
    <property type="evidence" value="ECO:0007669"/>
    <property type="project" value="TreeGrafter"/>
</dbReference>
<dbReference type="GO" id="GO:0005737">
    <property type="term" value="C:cytoplasm"/>
    <property type="evidence" value="ECO:0007669"/>
    <property type="project" value="TreeGrafter"/>
</dbReference>
<dbReference type="InterPro" id="IPR027417">
    <property type="entry name" value="P-loop_NTPase"/>
</dbReference>
<dbReference type="Pfam" id="PF08438">
    <property type="entry name" value="YGR210-like_G4"/>
    <property type="match status" value="1"/>
</dbReference>
<evidence type="ECO:0000256" key="2">
    <source>
        <dbReference type="ARBA" id="ARBA00022741"/>
    </source>
</evidence>
<dbReference type="InterPro" id="IPR012676">
    <property type="entry name" value="TGS-like"/>
</dbReference>
<evidence type="ECO:0000313" key="4">
    <source>
        <dbReference type="EMBL" id="QNO52583.1"/>
    </source>
</evidence>
<dbReference type="PROSITE" id="PS51710">
    <property type="entry name" value="G_OBG"/>
    <property type="match status" value="1"/>
</dbReference>
<dbReference type="Gene3D" id="3.40.50.300">
    <property type="entry name" value="P-loop containing nucleotide triphosphate hydrolases"/>
    <property type="match status" value="1"/>
</dbReference>
<dbReference type="Gene3D" id="1.10.8.470">
    <property type="match status" value="1"/>
</dbReference>
<dbReference type="CDD" id="cd01669">
    <property type="entry name" value="TGS_MJ1332_like"/>
    <property type="match status" value="1"/>
</dbReference>
<dbReference type="InterPro" id="IPR006073">
    <property type="entry name" value="GTP-bd"/>
</dbReference>
<dbReference type="Gene3D" id="3.10.20.30">
    <property type="match status" value="1"/>
</dbReference>
<dbReference type="SUPFAM" id="SSF52540">
    <property type="entry name" value="P-loop containing nucleoside triphosphate hydrolases"/>
    <property type="match status" value="1"/>
</dbReference>
<dbReference type="PANTHER" id="PTHR23305:SF1">
    <property type="entry name" value="OBG-TYPE G DOMAIN-CONTAINING PROTEIN"/>
    <property type="match status" value="1"/>
</dbReference>
<reference evidence="4" key="1">
    <citation type="submission" date="2020-06" db="EMBL/GenBank/DDBJ databases">
        <title>Unique genomic features of the anaerobic methanotrophic archaea.</title>
        <authorList>
            <person name="Chadwick G.L."/>
            <person name="Skennerton C.T."/>
            <person name="Laso-Perez R."/>
            <person name="Leu A.O."/>
            <person name="Speth D.R."/>
            <person name="Yu H."/>
            <person name="Morgan-Lang C."/>
            <person name="Hatzenpichler R."/>
            <person name="Goudeau D."/>
            <person name="Malmstrom R."/>
            <person name="Brazelton W.J."/>
            <person name="Woyke T."/>
            <person name="Hallam S.J."/>
            <person name="Tyson G.W."/>
            <person name="Wegener G."/>
            <person name="Boetius A."/>
            <person name="Orphan V."/>
        </authorList>
    </citation>
    <scope>NUCLEOTIDE SEQUENCE</scope>
</reference>
<protein>
    <submittedName>
        <fullName evidence="4">Obg-like ATPase 1</fullName>
    </submittedName>
</protein>
<accession>A0A7G9YX49</accession>
<dbReference type="NCBIfam" id="NF007171">
    <property type="entry name" value="PRK09602.1"/>
    <property type="match status" value="1"/>
</dbReference>
<gene>
    <name evidence="4" type="primary">OLA1</name>
    <name evidence="4" type="ORF">NBNHMHLL_00015</name>
</gene>